<name>A0AAW8QX16_9ALTE</name>
<dbReference type="AlphaFoldDB" id="A0AAW8QX16"/>
<sequence>MITKLKLEQGEELKHERSRTKGTMAQTDIECYSVINSKGEVVGSVVYEDHTSLNGFKRTQHVTQKSSDGKIIVQESW</sequence>
<evidence type="ECO:0000256" key="1">
    <source>
        <dbReference type="SAM" id="MobiDB-lite"/>
    </source>
</evidence>
<protein>
    <submittedName>
        <fullName evidence="2">Uncharacterized protein</fullName>
    </submittedName>
</protein>
<dbReference type="RefSeq" id="WP_311360481.1">
    <property type="nucleotide sequence ID" value="NZ_JAVRIE010000001.1"/>
</dbReference>
<feature type="compositionally biased region" description="Basic and acidic residues" evidence="1">
    <location>
        <begin position="1"/>
        <end position="15"/>
    </location>
</feature>
<proteinExistence type="predicted"/>
<organism evidence="2 3">
    <name type="scientific">Brumicola blandensis</name>
    <dbReference type="NCBI Taxonomy" id="3075611"/>
    <lineage>
        <taxon>Bacteria</taxon>
        <taxon>Pseudomonadati</taxon>
        <taxon>Pseudomonadota</taxon>
        <taxon>Gammaproteobacteria</taxon>
        <taxon>Alteromonadales</taxon>
        <taxon>Alteromonadaceae</taxon>
        <taxon>Brumicola</taxon>
    </lineage>
</organism>
<dbReference type="Proteomes" id="UP001249020">
    <property type="component" value="Unassembled WGS sequence"/>
</dbReference>
<evidence type="ECO:0000313" key="2">
    <source>
        <dbReference type="EMBL" id="MDT0581703.1"/>
    </source>
</evidence>
<feature type="region of interest" description="Disordered" evidence="1">
    <location>
        <begin position="1"/>
        <end position="21"/>
    </location>
</feature>
<evidence type="ECO:0000313" key="3">
    <source>
        <dbReference type="Proteomes" id="UP001249020"/>
    </source>
</evidence>
<dbReference type="EMBL" id="JAVRIE010000001">
    <property type="protein sequence ID" value="MDT0581703.1"/>
    <property type="molecule type" value="Genomic_DNA"/>
</dbReference>
<keyword evidence="3" id="KW-1185">Reference proteome</keyword>
<gene>
    <name evidence="2" type="ORF">RM544_04060</name>
</gene>
<accession>A0AAW8QX16</accession>
<comment type="caution">
    <text evidence="2">The sequence shown here is derived from an EMBL/GenBank/DDBJ whole genome shotgun (WGS) entry which is preliminary data.</text>
</comment>
<reference evidence="2 3" key="1">
    <citation type="submission" date="2023-09" db="EMBL/GenBank/DDBJ databases">
        <authorList>
            <person name="Rey-Velasco X."/>
        </authorList>
    </citation>
    <scope>NUCLEOTIDE SEQUENCE [LARGE SCALE GENOMIC DNA]</scope>
    <source>
        <strain evidence="2 3">W409</strain>
    </source>
</reference>